<keyword evidence="3" id="KW-0238">DNA-binding</keyword>
<dbReference type="OrthoDB" id="2341546at2759"/>
<name>F0XC49_GROCL</name>
<dbReference type="PANTHER" id="PTHR31845:SF21">
    <property type="entry name" value="REGULATORY PROTEIN LEU3"/>
    <property type="match status" value="1"/>
</dbReference>
<evidence type="ECO:0000256" key="6">
    <source>
        <dbReference type="SAM" id="MobiDB-lite"/>
    </source>
</evidence>
<dbReference type="EMBL" id="GL629765">
    <property type="protein sequence ID" value="EFX04159.1"/>
    <property type="molecule type" value="Genomic_DNA"/>
</dbReference>
<dbReference type="GO" id="GO:0000981">
    <property type="term" value="F:DNA-binding transcription factor activity, RNA polymerase II-specific"/>
    <property type="evidence" value="ECO:0007669"/>
    <property type="project" value="TreeGrafter"/>
</dbReference>
<evidence type="ECO:0000256" key="3">
    <source>
        <dbReference type="ARBA" id="ARBA00023125"/>
    </source>
</evidence>
<comment type="subcellular location">
    <subcellularLocation>
        <location evidence="1">Nucleus</location>
    </subcellularLocation>
</comment>
<evidence type="ECO:0000256" key="5">
    <source>
        <dbReference type="ARBA" id="ARBA00023242"/>
    </source>
</evidence>
<organism evidence="8">
    <name type="scientific">Grosmannia clavigera (strain kw1407 / UAMH 11150)</name>
    <name type="common">Blue stain fungus</name>
    <name type="synonym">Graphiocladiella clavigera</name>
    <dbReference type="NCBI Taxonomy" id="655863"/>
    <lineage>
        <taxon>Eukaryota</taxon>
        <taxon>Fungi</taxon>
        <taxon>Dikarya</taxon>
        <taxon>Ascomycota</taxon>
        <taxon>Pezizomycotina</taxon>
        <taxon>Sordariomycetes</taxon>
        <taxon>Sordariomycetidae</taxon>
        <taxon>Ophiostomatales</taxon>
        <taxon>Ophiostomataceae</taxon>
        <taxon>Leptographium</taxon>
    </lineage>
</organism>
<gene>
    <name evidence="7" type="ORF">CMQ_1087</name>
</gene>
<evidence type="ECO:0000313" key="8">
    <source>
        <dbReference type="Proteomes" id="UP000007796"/>
    </source>
</evidence>
<evidence type="ECO:0000256" key="1">
    <source>
        <dbReference type="ARBA" id="ARBA00004123"/>
    </source>
</evidence>
<dbReference type="RefSeq" id="XP_014173641.1">
    <property type="nucleotide sequence ID" value="XM_014318166.1"/>
</dbReference>
<evidence type="ECO:0000256" key="2">
    <source>
        <dbReference type="ARBA" id="ARBA00023015"/>
    </source>
</evidence>
<dbReference type="STRING" id="655863.F0XC49"/>
<dbReference type="InterPro" id="IPR051089">
    <property type="entry name" value="prtT"/>
</dbReference>
<proteinExistence type="predicted"/>
<dbReference type="eggNOG" id="ENOG502SH6M">
    <property type="taxonomic scope" value="Eukaryota"/>
</dbReference>
<keyword evidence="4" id="KW-0804">Transcription</keyword>
<protein>
    <submittedName>
        <fullName evidence="7">C6 zinc finger domain containing protein</fullName>
    </submittedName>
</protein>
<dbReference type="PANTHER" id="PTHR31845">
    <property type="entry name" value="FINGER DOMAIN PROTEIN, PUTATIVE-RELATED"/>
    <property type="match status" value="1"/>
</dbReference>
<dbReference type="AlphaFoldDB" id="F0XC49"/>
<sequence length="610" mass="67962">MAELLVRSPTVSTAAAPASPRIKRNTPDRFGTDTPSALVSSGTSAASAAAAMRQCPKVKCNANSNPNLPKLEELQQEVRSIKEAVGKSATPSPMYRRTLPPINARDGILSASLPPMRPYDAPILLPPVMTPMTATPTPKALISLMPVAEPRALKSRAFSGEDISFYFEKYFEHFHSYFPIIRIREPDRVYESAPVLFWTIITIAARRFAKDETVLPFLTESLSSEVWSGMGNPPLSLGVINALLLLCVWPFTTIRFLRDPSTIFASIAMSSCFLIGLHTGRGEHPELANASFQIRNTDEEATYTWAGFNIISQRVSAYAGCPSTGQFFNKTIETVLDRSSSVPVPLSFVILLECARFSNRVSKTTCASLEENRGISHHIVDMFEEEFDKVQRLLFPGISVQSYYFMPVTHYSTEIFKRNVLKAYSTSQLVIRQALKLQDEIGFLFYAPHFVCRTLLTSACATLNVLLSPYMKDMPLHAKNAIMQDAILAIKSCSVHEGDLPSRAAKMIEPYWSVNQTKPPMEISTKDVSQFSHRLGTSFAFDCIRRWKRDIEASRPVANNANNRKQLPTGTPITSIDLSAIQPDNAQLIDWDAFMDDFDWSFAPDYLNPA</sequence>
<evidence type="ECO:0000313" key="7">
    <source>
        <dbReference type="EMBL" id="EFX04159.1"/>
    </source>
</evidence>
<reference evidence="7 8" key="1">
    <citation type="journal article" date="2011" name="Proc. Natl. Acad. Sci. U.S.A.">
        <title>Genome and transcriptome analyses of the mountain pine beetle-fungal symbiont Grosmannia clavigera, a lodgepole pine pathogen.</title>
        <authorList>
            <person name="DiGuistini S."/>
            <person name="Wang Y."/>
            <person name="Liao N.Y."/>
            <person name="Taylor G."/>
            <person name="Tanguay P."/>
            <person name="Feau N."/>
            <person name="Henrissat B."/>
            <person name="Chan S.K."/>
            <person name="Hesse-Orce U."/>
            <person name="Alamouti S.M."/>
            <person name="Tsui C.K.M."/>
            <person name="Docking R.T."/>
            <person name="Levasseur A."/>
            <person name="Haridas S."/>
            <person name="Robertson G."/>
            <person name="Birol I."/>
            <person name="Holt R.A."/>
            <person name="Marra M.A."/>
            <person name="Hamelin R.C."/>
            <person name="Hirst M."/>
            <person name="Jones S.J.M."/>
            <person name="Bohlmann J."/>
            <person name="Breuil C."/>
        </authorList>
    </citation>
    <scope>NUCLEOTIDE SEQUENCE [LARGE SCALE GENOMIC DNA]</scope>
    <source>
        <strain evidence="8">kw1407 / UAMH 11150</strain>
    </source>
</reference>
<dbReference type="CDD" id="cd12148">
    <property type="entry name" value="fungal_TF_MHR"/>
    <property type="match status" value="1"/>
</dbReference>
<dbReference type="InParanoid" id="F0XC49"/>
<dbReference type="Proteomes" id="UP000007796">
    <property type="component" value="Unassembled WGS sequence"/>
</dbReference>
<feature type="region of interest" description="Disordered" evidence="6">
    <location>
        <begin position="1"/>
        <end position="39"/>
    </location>
</feature>
<keyword evidence="8" id="KW-1185">Reference proteome</keyword>
<dbReference type="GO" id="GO:0000976">
    <property type="term" value="F:transcription cis-regulatory region binding"/>
    <property type="evidence" value="ECO:0007669"/>
    <property type="project" value="TreeGrafter"/>
</dbReference>
<evidence type="ECO:0000256" key="4">
    <source>
        <dbReference type="ARBA" id="ARBA00023163"/>
    </source>
</evidence>
<feature type="compositionally biased region" description="Low complexity" evidence="6">
    <location>
        <begin position="8"/>
        <end position="20"/>
    </location>
</feature>
<dbReference type="GO" id="GO:0005634">
    <property type="term" value="C:nucleus"/>
    <property type="evidence" value="ECO:0007669"/>
    <property type="project" value="UniProtKB-SubCell"/>
</dbReference>
<keyword evidence="2" id="KW-0805">Transcription regulation</keyword>
<accession>F0XC49</accession>
<keyword evidence="5" id="KW-0539">Nucleus</keyword>
<dbReference type="HOGENOM" id="CLU_016015_0_0_1"/>
<dbReference type="GeneID" id="25973926"/>